<dbReference type="PROSITE" id="PS50926">
    <property type="entry name" value="TRAM"/>
    <property type="match status" value="1"/>
</dbReference>
<evidence type="ECO:0000313" key="13">
    <source>
        <dbReference type="Proteomes" id="UP000824211"/>
    </source>
</evidence>
<keyword evidence="3 8" id="KW-0808">Transferase</keyword>
<evidence type="ECO:0000256" key="1">
    <source>
        <dbReference type="ARBA" id="ARBA00022485"/>
    </source>
</evidence>
<evidence type="ECO:0000256" key="8">
    <source>
        <dbReference type="HAMAP-Rule" id="MF_01865"/>
    </source>
</evidence>
<reference evidence="12" key="2">
    <citation type="submission" date="2021-04" db="EMBL/GenBank/DDBJ databases">
        <authorList>
            <person name="Gilroy R."/>
        </authorList>
    </citation>
    <scope>NUCLEOTIDE SEQUENCE</scope>
    <source>
        <strain evidence="12">ChiHjej9B8-13557</strain>
    </source>
</reference>
<dbReference type="GO" id="GO:0051539">
    <property type="term" value="F:4 iron, 4 sulfur cluster binding"/>
    <property type="evidence" value="ECO:0007669"/>
    <property type="project" value="UniProtKB-UniRule"/>
</dbReference>
<evidence type="ECO:0000256" key="7">
    <source>
        <dbReference type="ARBA" id="ARBA00023014"/>
    </source>
</evidence>
<dbReference type="SFLD" id="SFLDG01061">
    <property type="entry name" value="methylthiotransferase"/>
    <property type="match status" value="1"/>
</dbReference>
<feature type="domain" description="TRAM" evidence="9">
    <location>
        <begin position="372"/>
        <end position="440"/>
    </location>
</feature>
<dbReference type="InterPro" id="IPR007197">
    <property type="entry name" value="rSAM"/>
</dbReference>
<dbReference type="Pfam" id="PF18693">
    <property type="entry name" value="TRAM_2"/>
    <property type="match status" value="1"/>
</dbReference>
<comment type="caution">
    <text evidence="12">The sequence shown here is derived from an EMBL/GenBank/DDBJ whole genome shotgun (WGS) entry which is preliminary data.</text>
</comment>
<evidence type="ECO:0000256" key="5">
    <source>
        <dbReference type="ARBA" id="ARBA00022723"/>
    </source>
</evidence>
<dbReference type="SMART" id="SM00729">
    <property type="entry name" value="Elp3"/>
    <property type="match status" value="1"/>
</dbReference>
<evidence type="ECO:0000259" key="9">
    <source>
        <dbReference type="PROSITE" id="PS50926"/>
    </source>
</evidence>
<keyword evidence="4 8" id="KW-0949">S-adenosyl-L-methionine</keyword>
<dbReference type="GO" id="GO:0035600">
    <property type="term" value="P:tRNA methylthiolation"/>
    <property type="evidence" value="ECO:0007669"/>
    <property type="project" value="UniProtKB-ARBA"/>
</dbReference>
<keyword evidence="12" id="KW-0687">Ribonucleoprotein</keyword>
<feature type="binding site" evidence="8">
    <location>
        <position position="80"/>
    </location>
    <ligand>
        <name>[4Fe-4S] cluster</name>
        <dbReference type="ChEBI" id="CHEBI:49883"/>
        <label>1</label>
    </ligand>
</feature>
<dbReference type="GO" id="GO:0140101">
    <property type="term" value="F:catalytic activity, acting on a tRNA"/>
    <property type="evidence" value="ECO:0007669"/>
    <property type="project" value="UniProtKB-ARBA"/>
</dbReference>
<dbReference type="PROSITE" id="PS51918">
    <property type="entry name" value="RADICAL_SAM"/>
    <property type="match status" value="1"/>
</dbReference>
<dbReference type="InterPro" id="IPR002792">
    <property type="entry name" value="TRAM_dom"/>
</dbReference>
<feature type="binding site" evidence="8">
    <location>
        <position position="10"/>
    </location>
    <ligand>
        <name>[4Fe-4S] cluster</name>
        <dbReference type="ChEBI" id="CHEBI:49883"/>
        <label>1</label>
    </ligand>
</feature>
<dbReference type="Gene3D" id="3.80.30.20">
    <property type="entry name" value="tm_1862 like domain"/>
    <property type="match status" value="1"/>
</dbReference>
<dbReference type="SFLD" id="SFLDS00029">
    <property type="entry name" value="Radical_SAM"/>
    <property type="match status" value="1"/>
</dbReference>
<protein>
    <recommendedName>
        <fullName evidence="8">Ribosomal protein uS12 methylthiotransferase RimO</fullName>
        <shortName evidence="8">uS12 MTTase</shortName>
        <shortName evidence="8">uS12 methylthiotransferase</shortName>
        <ecNumber evidence="8">2.8.4.4</ecNumber>
    </recommendedName>
    <alternativeName>
        <fullName evidence="8">Ribosomal protein uS12 (aspartate-C(3))-methylthiotransferase</fullName>
    </alternativeName>
    <alternativeName>
        <fullName evidence="8">Ribosome maturation factor RimO</fullName>
    </alternativeName>
</protein>
<dbReference type="SUPFAM" id="SSF102114">
    <property type="entry name" value="Radical SAM enzymes"/>
    <property type="match status" value="1"/>
</dbReference>
<comment type="cofactor">
    <cofactor evidence="8">
        <name>[4Fe-4S] cluster</name>
        <dbReference type="ChEBI" id="CHEBI:49883"/>
    </cofactor>
    <text evidence="8">Binds 2 [4Fe-4S] clusters. One cluster is coordinated with 3 cysteines and an exchangeable S-adenosyl-L-methionine.</text>
</comment>
<dbReference type="InterPro" id="IPR005840">
    <property type="entry name" value="Ribosomal_uS12_MeSTrfase_RimO"/>
</dbReference>
<feature type="binding site" evidence="8">
    <location>
        <position position="157"/>
    </location>
    <ligand>
        <name>[4Fe-4S] cluster</name>
        <dbReference type="ChEBI" id="CHEBI:49883"/>
        <label>2</label>
        <note>4Fe-4S-S-AdoMet</note>
    </ligand>
</feature>
<dbReference type="NCBIfam" id="TIGR01125">
    <property type="entry name" value="30S ribosomal protein S12 methylthiotransferase RimO"/>
    <property type="match status" value="1"/>
</dbReference>
<organism evidence="12 13">
    <name type="scientific">Candidatus Faecalibacterium faecipullorum</name>
    <dbReference type="NCBI Taxonomy" id="2838578"/>
    <lineage>
        <taxon>Bacteria</taxon>
        <taxon>Bacillati</taxon>
        <taxon>Bacillota</taxon>
        <taxon>Clostridia</taxon>
        <taxon>Eubacteriales</taxon>
        <taxon>Oscillospiraceae</taxon>
        <taxon>Faecalibacterium</taxon>
    </lineage>
</organism>
<accession>A0A9D2S732</accession>
<dbReference type="PANTHER" id="PTHR43837:SF1">
    <property type="entry name" value="RIBOSOMAL PROTEIN US12 METHYLTHIOTRANSFERASE RIMO"/>
    <property type="match status" value="1"/>
</dbReference>
<dbReference type="Pfam" id="PF04055">
    <property type="entry name" value="Radical_SAM"/>
    <property type="match status" value="1"/>
</dbReference>
<proteinExistence type="inferred from homology"/>
<dbReference type="InterPro" id="IPR012340">
    <property type="entry name" value="NA-bd_OB-fold"/>
</dbReference>
<dbReference type="CDD" id="cd01335">
    <property type="entry name" value="Radical_SAM"/>
    <property type="match status" value="1"/>
</dbReference>
<evidence type="ECO:0000259" key="11">
    <source>
        <dbReference type="PROSITE" id="PS51918"/>
    </source>
</evidence>
<keyword evidence="2 8" id="KW-0963">Cytoplasm</keyword>
<dbReference type="GO" id="GO:0005829">
    <property type="term" value="C:cytosol"/>
    <property type="evidence" value="ECO:0007669"/>
    <property type="project" value="TreeGrafter"/>
</dbReference>
<comment type="subcellular location">
    <subcellularLocation>
        <location evidence="8">Cytoplasm</location>
    </subcellularLocation>
</comment>
<keyword evidence="5 8" id="KW-0479">Metal-binding</keyword>
<dbReference type="HAMAP" id="MF_01865">
    <property type="entry name" value="MTTase_RimO"/>
    <property type="match status" value="1"/>
</dbReference>
<comment type="similarity">
    <text evidence="8">Belongs to the methylthiotransferase family. RimO subfamily.</text>
</comment>
<feature type="binding site" evidence="8">
    <location>
        <position position="46"/>
    </location>
    <ligand>
        <name>[4Fe-4S] cluster</name>
        <dbReference type="ChEBI" id="CHEBI:49883"/>
        <label>1</label>
    </ligand>
</feature>
<dbReference type="SFLD" id="SFLDF00274">
    <property type="entry name" value="ribosomal_protein_S12_methylth"/>
    <property type="match status" value="1"/>
</dbReference>
<reference evidence="12" key="1">
    <citation type="journal article" date="2021" name="PeerJ">
        <title>Extensive microbial diversity within the chicken gut microbiome revealed by metagenomics and culture.</title>
        <authorList>
            <person name="Gilroy R."/>
            <person name="Ravi A."/>
            <person name="Getino M."/>
            <person name="Pursley I."/>
            <person name="Horton D.L."/>
            <person name="Alikhan N.F."/>
            <person name="Baker D."/>
            <person name="Gharbi K."/>
            <person name="Hall N."/>
            <person name="Watson M."/>
            <person name="Adriaenssens E.M."/>
            <person name="Foster-Nyarko E."/>
            <person name="Jarju S."/>
            <person name="Secka A."/>
            <person name="Antonio M."/>
            <person name="Oren A."/>
            <person name="Chaudhuri R.R."/>
            <person name="La Ragione R."/>
            <person name="Hildebrand F."/>
            <person name="Pallen M.J."/>
        </authorList>
    </citation>
    <scope>NUCLEOTIDE SEQUENCE</scope>
    <source>
        <strain evidence="12">ChiHjej9B8-13557</strain>
    </source>
</reference>
<dbReference type="FunFam" id="3.80.30.20:FF:000001">
    <property type="entry name" value="tRNA-2-methylthio-N(6)-dimethylallyladenosine synthase 2"/>
    <property type="match status" value="1"/>
</dbReference>
<dbReference type="Gene3D" id="3.40.50.12160">
    <property type="entry name" value="Methylthiotransferase, N-terminal domain"/>
    <property type="match status" value="1"/>
</dbReference>
<dbReference type="NCBIfam" id="TIGR00089">
    <property type="entry name" value="MiaB/RimO family radical SAM methylthiotransferase"/>
    <property type="match status" value="1"/>
</dbReference>
<dbReference type="InterPro" id="IPR038135">
    <property type="entry name" value="Methylthiotransferase_N_sf"/>
</dbReference>
<evidence type="ECO:0000256" key="4">
    <source>
        <dbReference type="ARBA" id="ARBA00022691"/>
    </source>
</evidence>
<dbReference type="GO" id="GO:0103039">
    <property type="term" value="F:protein methylthiotransferase activity"/>
    <property type="evidence" value="ECO:0007669"/>
    <property type="project" value="UniProtKB-EC"/>
</dbReference>
<gene>
    <name evidence="8 12" type="primary">rimO</name>
    <name evidence="12" type="ORF">H9771_07230</name>
</gene>
<feature type="domain" description="Radical SAM core" evidence="11">
    <location>
        <begin position="139"/>
        <end position="369"/>
    </location>
</feature>
<evidence type="ECO:0000256" key="2">
    <source>
        <dbReference type="ARBA" id="ARBA00022490"/>
    </source>
</evidence>
<feature type="domain" description="MTTase N-terminal" evidence="10">
    <location>
        <begin position="1"/>
        <end position="120"/>
    </location>
</feature>
<evidence type="ECO:0000313" key="12">
    <source>
        <dbReference type="EMBL" id="HJB59428.1"/>
    </source>
</evidence>
<keyword evidence="7 8" id="KW-0411">Iron-sulfur</keyword>
<dbReference type="Proteomes" id="UP000824211">
    <property type="component" value="Unassembled WGS sequence"/>
</dbReference>
<dbReference type="GO" id="GO:0046872">
    <property type="term" value="F:metal ion binding"/>
    <property type="evidence" value="ECO:0007669"/>
    <property type="project" value="UniProtKB-KW"/>
</dbReference>
<keyword evidence="12" id="KW-0689">Ribosomal protein</keyword>
<keyword evidence="1 8" id="KW-0004">4Fe-4S</keyword>
<comment type="function">
    <text evidence="8">Catalyzes the methylthiolation of an aspartic acid residue of ribosomal protein uS12.</text>
</comment>
<dbReference type="InterPro" id="IPR023404">
    <property type="entry name" value="rSAM_horseshoe"/>
</dbReference>
<dbReference type="PROSITE" id="PS51449">
    <property type="entry name" value="MTTASE_N"/>
    <property type="match status" value="1"/>
</dbReference>
<name>A0A9D2S732_9FIRM</name>
<evidence type="ECO:0000256" key="3">
    <source>
        <dbReference type="ARBA" id="ARBA00022679"/>
    </source>
</evidence>
<dbReference type="GO" id="GO:0005840">
    <property type="term" value="C:ribosome"/>
    <property type="evidence" value="ECO:0007669"/>
    <property type="project" value="UniProtKB-KW"/>
</dbReference>
<dbReference type="SFLD" id="SFLDG01082">
    <property type="entry name" value="B12-binding_domain_containing"/>
    <property type="match status" value="1"/>
</dbReference>
<dbReference type="GO" id="GO:0035599">
    <property type="term" value="F:aspartic acid methylthiotransferase activity"/>
    <property type="evidence" value="ECO:0007669"/>
    <property type="project" value="TreeGrafter"/>
</dbReference>
<dbReference type="Pfam" id="PF00919">
    <property type="entry name" value="UPF0004"/>
    <property type="match status" value="1"/>
</dbReference>
<dbReference type="InterPro" id="IPR005839">
    <property type="entry name" value="Methylthiotransferase"/>
</dbReference>
<dbReference type="InterPro" id="IPR013848">
    <property type="entry name" value="Methylthiotransferase_N"/>
</dbReference>
<feature type="binding site" evidence="8">
    <location>
        <position position="160"/>
    </location>
    <ligand>
        <name>[4Fe-4S] cluster</name>
        <dbReference type="ChEBI" id="CHEBI:49883"/>
        <label>2</label>
        <note>4Fe-4S-S-AdoMet</note>
    </ligand>
</feature>
<evidence type="ECO:0000259" key="10">
    <source>
        <dbReference type="PROSITE" id="PS51449"/>
    </source>
</evidence>
<evidence type="ECO:0000256" key="6">
    <source>
        <dbReference type="ARBA" id="ARBA00023004"/>
    </source>
</evidence>
<feature type="binding site" evidence="8">
    <location>
        <position position="153"/>
    </location>
    <ligand>
        <name>[4Fe-4S] cluster</name>
        <dbReference type="ChEBI" id="CHEBI:49883"/>
        <label>2</label>
        <note>4Fe-4S-S-AdoMet</note>
    </ligand>
</feature>
<comment type="catalytic activity">
    <reaction evidence="8">
        <text>L-aspartate(89)-[ribosomal protein uS12]-hydrogen + (sulfur carrier)-SH + AH2 + 2 S-adenosyl-L-methionine = 3-methylsulfanyl-L-aspartate(89)-[ribosomal protein uS12]-hydrogen + (sulfur carrier)-H + 5'-deoxyadenosine + L-methionine + A + S-adenosyl-L-homocysteine + 2 H(+)</text>
        <dbReference type="Rhea" id="RHEA:37087"/>
        <dbReference type="Rhea" id="RHEA-COMP:10460"/>
        <dbReference type="Rhea" id="RHEA-COMP:10461"/>
        <dbReference type="Rhea" id="RHEA-COMP:14737"/>
        <dbReference type="Rhea" id="RHEA-COMP:14739"/>
        <dbReference type="ChEBI" id="CHEBI:13193"/>
        <dbReference type="ChEBI" id="CHEBI:15378"/>
        <dbReference type="ChEBI" id="CHEBI:17319"/>
        <dbReference type="ChEBI" id="CHEBI:17499"/>
        <dbReference type="ChEBI" id="CHEBI:29917"/>
        <dbReference type="ChEBI" id="CHEBI:29961"/>
        <dbReference type="ChEBI" id="CHEBI:57844"/>
        <dbReference type="ChEBI" id="CHEBI:57856"/>
        <dbReference type="ChEBI" id="CHEBI:59789"/>
        <dbReference type="ChEBI" id="CHEBI:64428"/>
        <dbReference type="ChEBI" id="CHEBI:73599"/>
        <dbReference type="EC" id="2.8.4.4"/>
    </reaction>
</comment>
<dbReference type="AlphaFoldDB" id="A0A9D2S732"/>
<dbReference type="EMBL" id="DWXX01000127">
    <property type="protein sequence ID" value="HJB59428.1"/>
    <property type="molecule type" value="Genomic_DNA"/>
</dbReference>
<dbReference type="InterPro" id="IPR058240">
    <property type="entry name" value="rSAM_sf"/>
</dbReference>
<dbReference type="InterPro" id="IPR006638">
    <property type="entry name" value="Elp3/MiaA/NifB-like_rSAM"/>
</dbReference>
<sequence>MNIACISLGCPKNQVDLDGMVYALLAAGHQTVADLADADLVLVNTCGFIESAKAEAIENILEACSCKQQNPQLKVIVTGCLAERYREQIRAEIPEVDAVVGCASNRAIADIAARVAGGEQLESYGPKKDFPLGGKRVIGTPGHYAYLKIAEGCNNRCHYCAIPLIRGPLRSRDMDDCVAEAQWLAGEGVRELIVVAQDPTAYGEDWGKPGSICALLDRLNAIEGIEWIRILYAYPERITDDFIAAMQRNGKVVPYLDLPIQHCDDEILRNMNRRSTKAELLDVVGRLRRAIPGITLRTTLIAGFPGESEAQFEELCEFVKQVQFDRLGCFAYSAEENTRAAAMDGQLDEEVKTRRADIVMEIQTGIMARKQAEKVGQTLRVLCDGLDDESGLYICRTAADAPEIDGAVCVASDRPLYPGQFYDVVIEESDLYDLYGRLADTTGGIEDEPAE</sequence>
<dbReference type="EC" id="2.8.4.4" evidence="8"/>
<dbReference type="PANTHER" id="PTHR43837">
    <property type="entry name" value="RIBOSOMAL PROTEIN S12 METHYLTHIOTRANSFERASE RIMO"/>
    <property type="match status" value="1"/>
</dbReference>
<keyword evidence="6 8" id="KW-0408">Iron</keyword>
<dbReference type="Gene3D" id="2.40.50.140">
    <property type="entry name" value="Nucleic acid-binding proteins"/>
    <property type="match status" value="1"/>
</dbReference>